<keyword evidence="5" id="KW-0521">NADP</keyword>
<dbReference type="EC" id="2.7.2.4" evidence="6"/>
<keyword evidence="4" id="KW-0067">ATP-binding</keyword>
<dbReference type="GO" id="GO:0005524">
    <property type="term" value="F:ATP binding"/>
    <property type="evidence" value="ECO:0007669"/>
    <property type="project" value="UniProtKB-KW"/>
</dbReference>
<feature type="non-terminal residue" evidence="8">
    <location>
        <position position="478"/>
    </location>
</feature>
<evidence type="ECO:0000256" key="4">
    <source>
        <dbReference type="ARBA" id="ARBA00022840"/>
    </source>
</evidence>
<dbReference type="InterPro" id="IPR001048">
    <property type="entry name" value="Asp/Glu/Uridylate_kinase"/>
</dbReference>
<keyword evidence="2" id="KW-0547">Nucleotide-binding</keyword>
<accession>A0A7R8WSN2</accession>
<dbReference type="EMBL" id="OB687949">
    <property type="protein sequence ID" value="CAD7237424.1"/>
    <property type="molecule type" value="Genomic_DNA"/>
</dbReference>
<dbReference type="Gene3D" id="3.40.50.720">
    <property type="entry name" value="NAD(P)-binding Rossmann-like Domain"/>
    <property type="match status" value="1"/>
</dbReference>
<dbReference type="PROSITE" id="PS51671">
    <property type="entry name" value="ACT"/>
    <property type="match status" value="1"/>
</dbReference>
<dbReference type="SUPFAM" id="SSF55021">
    <property type="entry name" value="ACT-like"/>
    <property type="match status" value="2"/>
</dbReference>
<dbReference type="AlphaFoldDB" id="A0A7R8WSN2"/>
<dbReference type="GO" id="GO:0009088">
    <property type="term" value="P:threonine biosynthetic process"/>
    <property type="evidence" value="ECO:0007669"/>
    <property type="project" value="UniProtKB-UniPathway"/>
</dbReference>
<evidence type="ECO:0000313" key="8">
    <source>
        <dbReference type="EMBL" id="CAD7237424.1"/>
    </source>
</evidence>
<name>A0A7R8WSN2_9CRUS</name>
<keyword evidence="3 6" id="KW-0418">Kinase</keyword>
<dbReference type="Pfam" id="PF22468">
    <property type="entry name" value="ACT_9"/>
    <property type="match status" value="2"/>
</dbReference>
<dbReference type="Gene3D" id="3.40.1160.10">
    <property type="entry name" value="Acetylglutamate kinase-like"/>
    <property type="match status" value="1"/>
</dbReference>
<keyword evidence="1 6" id="KW-0808">Transferase</keyword>
<dbReference type="Pfam" id="PF00696">
    <property type="entry name" value="AA_kinase"/>
    <property type="match status" value="1"/>
</dbReference>
<dbReference type="InterPro" id="IPR001341">
    <property type="entry name" value="Asp_kinase"/>
</dbReference>
<sequence>LDTRHKEAIDALLKGDFKEAALQHLKETLDELKMILQGVSLLSDLSGKSAARIVSTGEILSSHLITMAMKQRGLKAALKDSRQLIRTDDTFQNALVDYEFTYARIAEFFASTEAEIIVLPGFIASNERGETTTLGRGGSDFTAALIANGAHADCLEIWTDVSGMYTANPKLVRQAKPIESISYQEAMELSHFGAKVLYPPTVQPALDKGIDILIKNTMAPEAPGTRITEKTKVNGSLIKGISHIEDIALLTLEGNGMVGVPGISSRLFGALADELINVKFITQASSEHSICLAIDEQDTTRAKKAVDREFEFDILKNRVDPLVVEKQLAIIALVGDQMKSHQGISGKMFSELGHNNVNIRAIAQGSSERNISAVIREEDVKKALNVLHASFFEAQIKQLNLFVVGIGNVGGKLLDQIESQQKFLIEKKNLQLRVVGMANSRKMLFCEGGISLDNWRQQLDSEGETSNLDSFFNRMTDL</sequence>
<evidence type="ECO:0000256" key="5">
    <source>
        <dbReference type="ARBA" id="ARBA00022857"/>
    </source>
</evidence>
<dbReference type="CDD" id="cd04921">
    <property type="entry name" value="ACT_AKi-HSDH-ThrA-like_1"/>
    <property type="match status" value="1"/>
</dbReference>
<dbReference type="InterPro" id="IPR045865">
    <property type="entry name" value="ACT-like_dom_sf"/>
</dbReference>
<dbReference type="GO" id="GO:0004412">
    <property type="term" value="F:homoserine dehydrogenase activity"/>
    <property type="evidence" value="ECO:0007669"/>
    <property type="project" value="InterPro"/>
</dbReference>
<dbReference type="SUPFAM" id="SSF53633">
    <property type="entry name" value="Carbamate kinase-like"/>
    <property type="match status" value="1"/>
</dbReference>
<proteinExistence type="inferred from homology"/>
<evidence type="ECO:0000256" key="7">
    <source>
        <dbReference type="RuleBase" id="RU004249"/>
    </source>
</evidence>
<dbReference type="InterPro" id="IPR002912">
    <property type="entry name" value="ACT_dom"/>
</dbReference>
<keyword evidence="7" id="KW-0028">Amino-acid biosynthesis</keyword>
<comment type="pathway">
    <text evidence="7">Amino-acid biosynthesis; L-lysine biosynthesis via DAP pathway; (S)-tetrahydrodipicolinate from L-aspartate: step 1/4.</text>
</comment>
<protein>
    <recommendedName>
        <fullName evidence="6">Aspartokinase</fullName>
        <ecNumber evidence="6">2.7.2.4</ecNumber>
    </recommendedName>
</protein>
<dbReference type="SUPFAM" id="SSF51735">
    <property type="entry name" value="NAD(P)-binding Rossmann-fold domains"/>
    <property type="match status" value="1"/>
</dbReference>
<evidence type="ECO:0000256" key="6">
    <source>
        <dbReference type="RuleBase" id="RU003448"/>
    </source>
</evidence>
<reference evidence="8" key="1">
    <citation type="submission" date="2020-11" db="EMBL/GenBank/DDBJ databases">
        <authorList>
            <person name="Tran Van P."/>
        </authorList>
    </citation>
    <scope>NUCLEOTIDE SEQUENCE</scope>
</reference>
<organism evidence="8">
    <name type="scientific">Cyprideis torosa</name>
    <dbReference type="NCBI Taxonomy" id="163714"/>
    <lineage>
        <taxon>Eukaryota</taxon>
        <taxon>Metazoa</taxon>
        <taxon>Ecdysozoa</taxon>
        <taxon>Arthropoda</taxon>
        <taxon>Crustacea</taxon>
        <taxon>Oligostraca</taxon>
        <taxon>Ostracoda</taxon>
        <taxon>Podocopa</taxon>
        <taxon>Podocopida</taxon>
        <taxon>Cytherocopina</taxon>
        <taxon>Cytheroidea</taxon>
        <taxon>Cytherideidae</taxon>
        <taxon>Cyprideis</taxon>
    </lineage>
</organism>
<evidence type="ECO:0000256" key="2">
    <source>
        <dbReference type="ARBA" id="ARBA00022741"/>
    </source>
</evidence>
<comment type="catalytic activity">
    <reaction evidence="6">
        <text>L-aspartate + ATP = 4-phospho-L-aspartate + ADP</text>
        <dbReference type="Rhea" id="RHEA:23776"/>
        <dbReference type="ChEBI" id="CHEBI:29991"/>
        <dbReference type="ChEBI" id="CHEBI:30616"/>
        <dbReference type="ChEBI" id="CHEBI:57535"/>
        <dbReference type="ChEBI" id="CHEBI:456216"/>
        <dbReference type="EC" id="2.7.2.4"/>
    </reaction>
</comment>
<dbReference type="CDD" id="cd04243">
    <property type="entry name" value="AAK_AK-HSDH-like"/>
    <property type="match status" value="1"/>
</dbReference>
<dbReference type="GO" id="GO:0009089">
    <property type="term" value="P:lysine biosynthetic process via diaminopimelate"/>
    <property type="evidence" value="ECO:0007669"/>
    <property type="project" value="UniProtKB-UniPathway"/>
</dbReference>
<evidence type="ECO:0000256" key="3">
    <source>
        <dbReference type="ARBA" id="ARBA00022777"/>
    </source>
</evidence>
<dbReference type="InterPro" id="IPR054352">
    <property type="entry name" value="ACT_Aspartokinase"/>
</dbReference>
<dbReference type="PANTHER" id="PTHR43070:SF3">
    <property type="entry name" value="HOMOSERINE DEHYDROGENASE"/>
    <property type="match status" value="1"/>
</dbReference>
<comment type="similarity">
    <text evidence="6">Belongs to the aspartokinase family.</text>
</comment>
<dbReference type="InterPro" id="IPR011147">
    <property type="entry name" value="Bifunc_Aspkin/hSer_DH"/>
</dbReference>
<comment type="pathway">
    <text evidence="7">Amino-acid biosynthesis; L-threonine biosynthesis; L-threonine from L-aspartate: step 1/5.</text>
</comment>
<feature type="non-terminal residue" evidence="8">
    <location>
        <position position="1"/>
    </location>
</feature>
<dbReference type="UniPathway" id="UPA00050">
    <property type="reaction ID" value="UER00461"/>
</dbReference>
<dbReference type="PANTHER" id="PTHR43070">
    <property type="match status" value="1"/>
</dbReference>
<dbReference type="InterPro" id="IPR036393">
    <property type="entry name" value="AceGlu_kinase-like_sf"/>
</dbReference>
<evidence type="ECO:0000256" key="1">
    <source>
        <dbReference type="ARBA" id="ARBA00022679"/>
    </source>
</evidence>
<dbReference type="NCBIfam" id="TIGR00657">
    <property type="entry name" value="asp_kinases"/>
    <property type="match status" value="1"/>
</dbReference>
<comment type="pathway">
    <text evidence="7">Amino-acid biosynthesis; L-methionine biosynthesis via de novo pathway; L-homoserine from L-aspartate: step 1/3.</text>
</comment>
<dbReference type="OrthoDB" id="5548170at2759"/>
<gene>
    <name evidence="8" type="ORF">CTOB1V02_LOCUS15239</name>
</gene>
<dbReference type="GO" id="GO:0004072">
    <property type="term" value="F:aspartate kinase activity"/>
    <property type="evidence" value="ECO:0007669"/>
    <property type="project" value="UniProtKB-EC"/>
</dbReference>
<dbReference type="InterPro" id="IPR036291">
    <property type="entry name" value="NAD(P)-bd_dom_sf"/>
</dbReference>
<dbReference type="FunFam" id="3.30.2130.10:FF:000001">
    <property type="entry name" value="Bifunctional aspartokinase/homoserine dehydrogenase"/>
    <property type="match status" value="1"/>
</dbReference>
<dbReference type="UniPathway" id="UPA00051">
    <property type="reaction ID" value="UER00462"/>
</dbReference>
<dbReference type="UniPathway" id="UPA00034">
    <property type="reaction ID" value="UER00015"/>
</dbReference>
<dbReference type="CDD" id="cd04922">
    <property type="entry name" value="ACT_AKi-HSDH-ThrA_2"/>
    <property type="match status" value="1"/>
</dbReference>
<dbReference type="Gene3D" id="3.30.2130.10">
    <property type="entry name" value="VC0802-like"/>
    <property type="match status" value="1"/>
</dbReference>